<dbReference type="NCBIfam" id="NF011405">
    <property type="entry name" value="PRK14830.1"/>
    <property type="match status" value="1"/>
</dbReference>
<dbReference type="InterPro" id="IPR001441">
    <property type="entry name" value="UPP_synth-like"/>
</dbReference>
<keyword evidence="2" id="KW-0460">Magnesium</keyword>
<dbReference type="PROSITE" id="PS01066">
    <property type="entry name" value="UPP_SYNTHASE"/>
    <property type="match status" value="1"/>
</dbReference>
<feature type="binding site" evidence="2">
    <location>
        <position position="35"/>
    </location>
    <ligand>
        <name>Mg(2+)</name>
        <dbReference type="ChEBI" id="CHEBI:18420"/>
    </ligand>
</feature>
<name>A0A2G6KDJ2_9BACT</name>
<dbReference type="PANTHER" id="PTHR10291:SF0">
    <property type="entry name" value="DEHYDRODOLICHYL DIPHOSPHATE SYNTHASE 2"/>
    <property type="match status" value="1"/>
</dbReference>
<feature type="binding site" evidence="2">
    <location>
        <position position="86"/>
    </location>
    <ligand>
        <name>substrate</name>
    </ligand>
</feature>
<comment type="subunit">
    <text evidence="2">Homodimer.</text>
</comment>
<protein>
    <recommendedName>
        <fullName evidence="2">Isoprenyl transferase</fullName>
        <ecNumber evidence="2">2.5.1.-</ecNumber>
    </recommendedName>
</protein>
<dbReference type="Pfam" id="PF01255">
    <property type="entry name" value="Prenyltransf"/>
    <property type="match status" value="1"/>
</dbReference>
<comment type="function">
    <text evidence="2">Catalyzes the condensation of isopentenyl diphosphate (IPP) with allylic pyrophosphates generating different type of terpenoids.</text>
</comment>
<dbReference type="AlphaFoldDB" id="A0A2G6KDJ2"/>
<feature type="active site" description="Proton acceptor" evidence="2">
    <location>
        <position position="83"/>
    </location>
</feature>
<dbReference type="EMBL" id="PDSK01000098">
    <property type="protein sequence ID" value="PIE33460.1"/>
    <property type="molecule type" value="Genomic_DNA"/>
</dbReference>
<feature type="binding site" evidence="2">
    <location>
        <begin position="80"/>
        <end position="82"/>
    </location>
    <ligand>
        <name>substrate</name>
    </ligand>
</feature>
<evidence type="ECO:0000256" key="2">
    <source>
        <dbReference type="HAMAP-Rule" id="MF_01139"/>
    </source>
</evidence>
<feature type="active site" evidence="2">
    <location>
        <position position="35"/>
    </location>
</feature>
<dbReference type="HAMAP" id="MF_01139">
    <property type="entry name" value="ISPT"/>
    <property type="match status" value="1"/>
</dbReference>
<keyword evidence="1 2" id="KW-0808">Transferase</keyword>
<feature type="binding site" evidence="2">
    <location>
        <position position="203"/>
    </location>
    <ligand>
        <name>substrate</name>
    </ligand>
</feature>
<organism evidence="3 4">
    <name type="scientific">candidate division KSB3 bacterium</name>
    <dbReference type="NCBI Taxonomy" id="2044937"/>
    <lineage>
        <taxon>Bacteria</taxon>
        <taxon>candidate division KSB3</taxon>
    </lineage>
</organism>
<reference evidence="3 4" key="1">
    <citation type="submission" date="2017-10" db="EMBL/GenBank/DDBJ databases">
        <title>Novel microbial diversity and functional potential in the marine mammal oral microbiome.</title>
        <authorList>
            <person name="Dudek N.K."/>
            <person name="Sun C.L."/>
            <person name="Burstein D."/>
            <person name="Kantor R.S."/>
            <person name="Aliaga Goltsman D.S."/>
            <person name="Bik E.M."/>
            <person name="Thomas B.C."/>
            <person name="Banfield J.F."/>
            <person name="Relman D.A."/>
        </authorList>
    </citation>
    <scope>NUCLEOTIDE SEQUENCE [LARGE SCALE GENOMIC DNA]</scope>
    <source>
        <strain evidence="3">DOLJORAL78_47_16</strain>
    </source>
</reference>
<dbReference type="CDD" id="cd00475">
    <property type="entry name" value="Cis_IPPS"/>
    <property type="match status" value="1"/>
</dbReference>
<evidence type="ECO:0000256" key="1">
    <source>
        <dbReference type="ARBA" id="ARBA00022679"/>
    </source>
</evidence>
<proteinExistence type="inferred from homology"/>
<dbReference type="GO" id="GO:0008834">
    <property type="term" value="F:ditrans,polycis-undecaprenyl-diphosphate synthase [(2E,6E)-farnesyl-diphosphate specific] activity"/>
    <property type="evidence" value="ECO:0007669"/>
    <property type="project" value="TreeGrafter"/>
</dbReference>
<feature type="binding site" evidence="2">
    <location>
        <position position="48"/>
    </location>
    <ligand>
        <name>substrate</name>
    </ligand>
</feature>
<dbReference type="EC" id="2.5.1.-" evidence="2"/>
<feature type="binding site" evidence="2">
    <location>
        <begin position="36"/>
        <end position="39"/>
    </location>
    <ligand>
        <name>substrate</name>
    </ligand>
</feature>
<dbReference type="InterPro" id="IPR018520">
    <property type="entry name" value="UPP_synth-like_CS"/>
</dbReference>
<sequence length="256" mass="29159">MSSECHNNSEEQAIQDVLEQIDREKLPRHVAVIMDGNGRWAKKQGKPRVDGHRAGVHSVRAIAEAAAELGIEALTLYAFSSENWQRPAMEIKALMKLLVEYLKREVQELNANNIRLHTIGRTNELPNDVQKHLAAATRSTRDNTGLVLNLALNYGGRHEILDAVTKIVYAIEQQELSRASLTPDVFSSYLDTADLPELDLMIRTSGEMRLSNFLLWQVAYAELYVTPVLWPDFRKPHFYQALLDFQHRSRRFGKIA</sequence>
<dbReference type="FunFam" id="3.40.1180.10:FF:000001">
    <property type="entry name" value="(2E,6E)-farnesyl-diphosphate-specific ditrans,polycis-undecaprenyl-diphosphate synthase"/>
    <property type="match status" value="1"/>
</dbReference>
<evidence type="ECO:0000313" key="3">
    <source>
        <dbReference type="EMBL" id="PIE33460.1"/>
    </source>
</evidence>
<feature type="binding site" evidence="2">
    <location>
        <position position="40"/>
    </location>
    <ligand>
        <name>substrate</name>
    </ligand>
</feature>
<keyword evidence="2" id="KW-0479">Metal-binding</keyword>
<dbReference type="InterPro" id="IPR036424">
    <property type="entry name" value="UPP_synth-like_sf"/>
</dbReference>
<dbReference type="PANTHER" id="PTHR10291">
    <property type="entry name" value="DEHYDRODOLICHYL DIPHOSPHATE SYNTHASE FAMILY MEMBER"/>
    <property type="match status" value="1"/>
</dbReference>
<comment type="caution">
    <text evidence="3">The sequence shown here is derived from an EMBL/GenBank/DDBJ whole genome shotgun (WGS) entry which is preliminary data.</text>
</comment>
<dbReference type="SUPFAM" id="SSF64005">
    <property type="entry name" value="Undecaprenyl diphosphate synthase"/>
    <property type="match status" value="1"/>
</dbReference>
<dbReference type="GO" id="GO:0016094">
    <property type="term" value="P:polyprenol biosynthetic process"/>
    <property type="evidence" value="ECO:0007669"/>
    <property type="project" value="TreeGrafter"/>
</dbReference>
<comment type="cofactor">
    <cofactor evidence="2">
        <name>Mg(2+)</name>
        <dbReference type="ChEBI" id="CHEBI:18420"/>
    </cofactor>
    <text evidence="2">Binds 2 magnesium ions per subunit.</text>
</comment>
<accession>A0A2G6KDJ2</accession>
<evidence type="ECO:0000313" key="4">
    <source>
        <dbReference type="Proteomes" id="UP000230821"/>
    </source>
</evidence>
<dbReference type="Proteomes" id="UP000230821">
    <property type="component" value="Unassembled WGS sequence"/>
</dbReference>
<dbReference type="GO" id="GO:0000287">
    <property type="term" value="F:magnesium ion binding"/>
    <property type="evidence" value="ECO:0007669"/>
    <property type="project" value="UniProtKB-UniRule"/>
</dbReference>
<dbReference type="GO" id="GO:0005829">
    <property type="term" value="C:cytosol"/>
    <property type="evidence" value="ECO:0007669"/>
    <property type="project" value="TreeGrafter"/>
</dbReference>
<gene>
    <name evidence="3" type="ORF">CSA56_11680</name>
</gene>
<feature type="binding site" evidence="2">
    <location>
        <position position="84"/>
    </location>
    <ligand>
        <name>substrate</name>
    </ligand>
</feature>
<feature type="binding site" evidence="2">
    <location>
        <position position="222"/>
    </location>
    <ligand>
        <name>Mg(2+)</name>
        <dbReference type="ChEBI" id="CHEBI:18420"/>
    </ligand>
</feature>
<feature type="binding site" evidence="2">
    <location>
        <begin position="209"/>
        <end position="211"/>
    </location>
    <ligand>
        <name>substrate</name>
    </ligand>
</feature>
<comment type="similarity">
    <text evidence="2">Belongs to the UPP synthase family.</text>
</comment>
<feature type="binding site" evidence="2">
    <location>
        <position position="52"/>
    </location>
    <ligand>
        <name>substrate</name>
    </ligand>
</feature>
<dbReference type="Gene3D" id="3.40.1180.10">
    <property type="entry name" value="Decaprenyl diphosphate synthase-like"/>
    <property type="match status" value="1"/>
</dbReference>
<dbReference type="NCBIfam" id="TIGR00055">
    <property type="entry name" value="uppS"/>
    <property type="match status" value="1"/>
</dbReference>